<dbReference type="GO" id="GO:0022857">
    <property type="term" value="F:transmembrane transporter activity"/>
    <property type="evidence" value="ECO:0007669"/>
    <property type="project" value="UniProtKB-UniRule"/>
</dbReference>
<dbReference type="PANTHER" id="PTHR35011:SF4">
    <property type="entry name" value="SLL1102 PROTEIN"/>
    <property type="match status" value="1"/>
</dbReference>
<feature type="transmembrane region" description="Helical" evidence="9">
    <location>
        <begin position="137"/>
        <end position="156"/>
    </location>
</feature>
<accession>A0AAU8A1H5</accession>
<evidence type="ECO:0000256" key="4">
    <source>
        <dbReference type="ARBA" id="ARBA00022519"/>
    </source>
</evidence>
<feature type="transmembrane region" description="Helical" evidence="9">
    <location>
        <begin position="93"/>
        <end position="117"/>
    </location>
</feature>
<name>A0AAU8A1H5_9BURK</name>
<dbReference type="Pfam" id="PF04290">
    <property type="entry name" value="DctQ"/>
    <property type="match status" value="1"/>
</dbReference>
<keyword evidence="4 9" id="KW-0997">Cell inner membrane</keyword>
<evidence type="ECO:0000256" key="3">
    <source>
        <dbReference type="ARBA" id="ARBA00022475"/>
    </source>
</evidence>
<evidence type="ECO:0000256" key="1">
    <source>
        <dbReference type="ARBA" id="ARBA00004429"/>
    </source>
</evidence>
<comment type="similarity">
    <text evidence="8 9">Belongs to the TRAP transporter small permease family.</text>
</comment>
<protein>
    <recommendedName>
        <fullName evidence="9">TRAP transporter small permease protein</fullName>
    </recommendedName>
</protein>
<evidence type="ECO:0000256" key="2">
    <source>
        <dbReference type="ARBA" id="ARBA00022448"/>
    </source>
</evidence>
<comment type="subunit">
    <text evidence="9">The complex comprises the extracytoplasmic solute receptor protein and the two transmembrane proteins.</text>
</comment>
<keyword evidence="3" id="KW-1003">Cell membrane</keyword>
<dbReference type="PANTHER" id="PTHR35011">
    <property type="entry name" value="2,3-DIKETO-L-GULONATE TRAP TRANSPORTER SMALL PERMEASE PROTEIN YIAM"/>
    <property type="match status" value="1"/>
</dbReference>
<keyword evidence="6 9" id="KW-1133">Transmembrane helix</keyword>
<comment type="function">
    <text evidence="9">Part of the tripartite ATP-independent periplasmic (TRAP) transport system.</text>
</comment>
<evidence type="ECO:0000313" key="11">
    <source>
        <dbReference type="EMBL" id="XCC57531.1"/>
    </source>
</evidence>
<evidence type="ECO:0000256" key="9">
    <source>
        <dbReference type="RuleBase" id="RU369079"/>
    </source>
</evidence>
<feature type="transmembrane region" description="Helical" evidence="9">
    <location>
        <begin position="54"/>
        <end position="72"/>
    </location>
</feature>
<keyword evidence="5 9" id="KW-0812">Transmembrane</keyword>
<keyword evidence="2 9" id="KW-0813">Transport</keyword>
<evidence type="ECO:0000256" key="5">
    <source>
        <dbReference type="ARBA" id="ARBA00022692"/>
    </source>
</evidence>
<dbReference type="InterPro" id="IPR055348">
    <property type="entry name" value="DctQ"/>
</dbReference>
<evidence type="ECO:0000256" key="8">
    <source>
        <dbReference type="ARBA" id="ARBA00038436"/>
    </source>
</evidence>
<gene>
    <name evidence="11" type="ORF">NKE59_08580</name>
</gene>
<feature type="domain" description="Tripartite ATP-independent periplasmic transporters DctQ component" evidence="10">
    <location>
        <begin position="30"/>
        <end position="162"/>
    </location>
</feature>
<sequence length="174" mass="19366">MQKAPLVIAERIESVIDLFGKVASWLTLSIVLLIVINVILRYSMSLGSVWAQELEWHLLAAMILFGISFSLLRGDNVRVDLFYANYTPQKKYIVDLVSAILTIIIAVFFVKLSINYVGQSFSIGEKSPDPGGIPMRWLVKSLIPIGFSLLALQGFAEMLRVIMNRPDAGGKDHV</sequence>
<reference evidence="11" key="1">
    <citation type="submission" date="2022-06" db="EMBL/GenBank/DDBJ databases">
        <title>New Polynucleobacter species.</title>
        <authorList>
            <person name="Hahn M.W."/>
        </authorList>
    </citation>
    <scope>NUCLEOTIDE SEQUENCE</scope>
    <source>
        <strain evidence="11">UK-FUSCHL-C3</strain>
    </source>
</reference>
<feature type="transmembrane region" description="Helical" evidence="9">
    <location>
        <begin position="22"/>
        <end position="42"/>
    </location>
</feature>
<evidence type="ECO:0000256" key="6">
    <source>
        <dbReference type="ARBA" id="ARBA00022989"/>
    </source>
</evidence>
<dbReference type="InterPro" id="IPR007387">
    <property type="entry name" value="TRAP_DctQ"/>
</dbReference>
<proteinExistence type="inferred from homology"/>
<dbReference type="EMBL" id="CP099959">
    <property type="protein sequence ID" value="XCC57531.1"/>
    <property type="molecule type" value="Genomic_DNA"/>
</dbReference>
<evidence type="ECO:0000259" key="10">
    <source>
        <dbReference type="Pfam" id="PF04290"/>
    </source>
</evidence>
<keyword evidence="7 9" id="KW-0472">Membrane</keyword>
<comment type="subcellular location">
    <subcellularLocation>
        <location evidence="1 9">Cell inner membrane</location>
        <topology evidence="1 9">Multi-pass membrane protein</topology>
    </subcellularLocation>
</comment>
<organism evidence="11">
    <name type="scientific">Polynucleobacter sp. UK-FUSCHL-C3</name>
    <dbReference type="NCBI Taxonomy" id="2955208"/>
    <lineage>
        <taxon>Bacteria</taxon>
        <taxon>Pseudomonadati</taxon>
        <taxon>Pseudomonadota</taxon>
        <taxon>Betaproteobacteria</taxon>
        <taxon>Burkholderiales</taxon>
        <taxon>Burkholderiaceae</taxon>
        <taxon>Polynucleobacter</taxon>
    </lineage>
</organism>
<dbReference type="RefSeq" id="WP_353438569.1">
    <property type="nucleotide sequence ID" value="NZ_CP099959.1"/>
</dbReference>
<dbReference type="GO" id="GO:0005886">
    <property type="term" value="C:plasma membrane"/>
    <property type="evidence" value="ECO:0007669"/>
    <property type="project" value="UniProtKB-SubCell"/>
</dbReference>
<dbReference type="AlphaFoldDB" id="A0AAU8A1H5"/>
<evidence type="ECO:0000256" key="7">
    <source>
        <dbReference type="ARBA" id="ARBA00023136"/>
    </source>
</evidence>